<feature type="domain" description="Luciferase-like" evidence="3">
    <location>
        <begin position="21"/>
        <end position="296"/>
    </location>
</feature>
<evidence type="ECO:0000259" key="3">
    <source>
        <dbReference type="Pfam" id="PF00296"/>
    </source>
</evidence>
<dbReference type="RefSeq" id="WP_034975486.1">
    <property type="nucleotide sequence ID" value="NZ_FOFI01000003.1"/>
</dbReference>
<evidence type="ECO:0000256" key="1">
    <source>
        <dbReference type="ARBA" id="ARBA00007789"/>
    </source>
</evidence>
<gene>
    <name evidence="4" type="ORF">IO89_09010</name>
</gene>
<dbReference type="EMBL" id="JPLY01000003">
    <property type="protein sequence ID" value="KFC22090.1"/>
    <property type="molecule type" value="Genomic_DNA"/>
</dbReference>
<proteinExistence type="predicted"/>
<sequence>MSIKYSILDLATIVKGDDINKTFQKSVKSAQHAEKLSFTRYWFSEHHNFPNVASAATSILIGHVAGQTQTLRVGSGGIMLPNHSTLSVAEQFGTLDGLYPGRIDLGLGRAPGTDGLTASALRGNNFSPNYNFEFHIKELQKYMSKENSEAKVRAIPGEGADVPFYILGSSTDSAFLAAKLGLPYAFAAHFAPSQLEVALEIYREHFQPSEFLDEPYVMICINIIAADSVDEAHYLSTSHFQVFVNILTDQRQPLLPPDETDLANMGDDVALHLNRMAAKTFVGDKETLKEKLSKFAKDYRPNEIIVSGNIYDFDKKQRSYEIASEVIKSL</sequence>
<dbReference type="PANTHER" id="PTHR30137:SF6">
    <property type="entry name" value="LUCIFERASE-LIKE MONOOXYGENASE"/>
    <property type="match status" value="1"/>
</dbReference>
<dbReference type="SUPFAM" id="SSF51679">
    <property type="entry name" value="Bacterial luciferase-like"/>
    <property type="match status" value="1"/>
</dbReference>
<dbReference type="AlphaFoldDB" id="A0A085BHZ5"/>
<dbReference type="CDD" id="cd00347">
    <property type="entry name" value="Flavin_utilizing_monoxygenases"/>
    <property type="match status" value="2"/>
</dbReference>
<dbReference type="Pfam" id="PF00296">
    <property type="entry name" value="Bac_luciferase"/>
    <property type="match status" value="1"/>
</dbReference>
<keyword evidence="5" id="KW-1185">Reference proteome</keyword>
<evidence type="ECO:0000313" key="5">
    <source>
        <dbReference type="Proteomes" id="UP000028623"/>
    </source>
</evidence>
<dbReference type="InterPro" id="IPR036661">
    <property type="entry name" value="Luciferase-like_sf"/>
</dbReference>
<dbReference type="OrthoDB" id="9780518at2"/>
<dbReference type="Proteomes" id="UP000028623">
    <property type="component" value="Unassembled WGS sequence"/>
</dbReference>
<dbReference type="InterPro" id="IPR050766">
    <property type="entry name" value="Bact_Lucif_Oxidored"/>
</dbReference>
<evidence type="ECO:0000313" key="4">
    <source>
        <dbReference type="EMBL" id="KFC22090.1"/>
    </source>
</evidence>
<evidence type="ECO:0000256" key="2">
    <source>
        <dbReference type="ARBA" id="ARBA00074555"/>
    </source>
</evidence>
<dbReference type="Gene3D" id="3.20.20.30">
    <property type="entry name" value="Luciferase-like domain"/>
    <property type="match status" value="1"/>
</dbReference>
<dbReference type="InterPro" id="IPR011251">
    <property type="entry name" value="Luciferase-like_dom"/>
</dbReference>
<comment type="caution">
    <text evidence="4">The sequence shown here is derived from an EMBL/GenBank/DDBJ whole genome shotgun (WGS) entry which is preliminary data.</text>
</comment>
<reference evidence="4 5" key="1">
    <citation type="submission" date="2014-07" db="EMBL/GenBank/DDBJ databases">
        <title>Epilithonimonas lactis LMG 22401 Genome.</title>
        <authorList>
            <person name="Pipes S.E."/>
            <person name="Stropko S.J."/>
        </authorList>
    </citation>
    <scope>NUCLEOTIDE SEQUENCE [LARGE SCALE GENOMIC DNA]</scope>
    <source>
        <strain evidence="4 5">LMG 24401</strain>
    </source>
</reference>
<dbReference type="PANTHER" id="PTHR30137">
    <property type="entry name" value="LUCIFERASE-LIKE MONOOXYGENASE"/>
    <property type="match status" value="1"/>
</dbReference>
<protein>
    <recommendedName>
        <fullName evidence="2">Luciferase-like monooxygenase</fullName>
    </recommendedName>
</protein>
<dbReference type="STRING" id="421072.SAMN04488097_2417"/>
<dbReference type="InterPro" id="IPR019949">
    <property type="entry name" value="CmoO-like"/>
</dbReference>
<dbReference type="GO" id="GO:0016705">
    <property type="term" value="F:oxidoreductase activity, acting on paired donors, with incorporation or reduction of molecular oxygen"/>
    <property type="evidence" value="ECO:0007669"/>
    <property type="project" value="InterPro"/>
</dbReference>
<name>A0A085BHZ5_9FLAO</name>
<dbReference type="GO" id="GO:0005829">
    <property type="term" value="C:cytosol"/>
    <property type="evidence" value="ECO:0007669"/>
    <property type="project" value="TreeGrafter"/>
</dbReference>
<dbReference type="eggNOG" id="COG2141">
    <property type="taxonomic scope" value="Bacteria"/>
</dbReference>
<dbReference type="FunFam" id="3.20.20.30:FF:000002">
    <property type="entry name" value="LLM class flavin-dependent oxidoreductase"/>
    <property type="match status" value="1"/>
</dbReference>
<accession>A0A085BHZ5</accession>
<comment type="similarity">
    <text evidence="1">To bacterial alkanal monooxygenase alpha and beta chains.</text>
</comment>
<organism evidence="4 5">
    <name type="scientific">Epilithonimonas lactis</name>
    <dbReference type="NCBI Taxonomy" id="421072"/>
    <lineage>
        <taxon>Bacteria</taxon>
        <taxon>Pseudomonadati</taxon>
        <taxon>Bacteroidota</taxon>
        <taxon>Flavobacteriia</taxon>
        <taxon>Flavobacteriales</taxon>
        <taxon>Weeksellaceae</taxon>
        <taxon>Chryseobacterium group</taxon>
        <taxon>Epilithonimonas</taxon>
    </lineage>
</organism>
<dbReference type="NCBIfam" id="TIGR03558">
    <property type="entry name" value="oxido_grp_1"/>
    <property type="match status" value="1"/>
</dbReference>